<evidence type="ECO:0000313" key="1">
    <source>
        <dbReference type="EMBL" id="OBQ43616.1"/>
    </source>
</evidence>
<proteinExistence type="predicted"/>
<gene>
    <name evidence="1" type="ORF">AN484_11475</name>
</gene>
<dbReference type="EMBL" id="LJOW01000048">
    <property type="protein sequence ID" value="OBQ43616.1"/>
    <property type="molecule type" value="Genomic_DNA"/>
</dbReference>
<organism evidence="1 2">
    <name type="scientific">Aphanizomenon flos-aquae WA102</name>
    <dbReference type="NCBI Taxonomy" id="1710896"/>
    <lineage>
        <taxon>Bacteria</taxon>
        <taxon>Bacillati</taxon>
        <taxon>Cyanobacteriota</taxon>
        <taxon>Cyanophyceae</taxon>
        <taxon>Nostocales</taxon>
        <taxon>Aphanizomenonaceae</taxon>
        <taxon>Aphanizomenon</taxon>
    </lineage>
</organism>
<dbReference type="Proteomes" id="UP000092093">
    <property type="component" value="Unassembled WGS sequence"/>
</dbReference>
<comment type="caution">
    <text evidence="1">The sequence shown here is derived from an EMBL/GenBank/DDBJ whole genome shotgun (WGS) entry which is preliminary data.</text>
</comment>
<evidence type="ECO:0000313" key="2">
    <source>
        <dbReference type="Proteomes" id="UP000092093"/>
    </source>
</evidence>
<accession>A0A1B7X2K8</accession>
<sequence>MATKTAKTNPLWEQIYTRQEGIDLGLDPDNLEFLVKRIAEEIQQNVDPEFVVTGNVVLTQCGKSEIAFTTTQQGFRVFKKYVFELSIPSFTTDGDVTVTISPEEKLPCGRLLTDYIDKGADKKRKVKTIKIALGRGEKVIASAIYKYFPEYADLYDESKTERDRVWEKIEKVKSAIESLAIAANADVSGDGMSFEIDTENAMRKGSVNVVSTETGQFKLEFFTDKPDDLSRAIAFLTGNTLE</sequence>
<dbReference type="AlphaFoldDB" id="A0A1B7X2K8"/>
<reference evidence="1 2" key="1">
    <citation type="submission" date="2015-09" db="EMBL/GenBank/DDBJ databases">
        <title>Aphanizomenon flos-aquae WA102.</title>
        <authorList>
            <person name="Driscoll C."/>
        </authorList>
    </citation>
    <scope>NUCLEOTIDE SEQUENCE [LARGE SCALE GENOMIC DNA]</scope>
    <source>
        <strain evidence="1">WA102</strain>
    </source>
</reference>
<protein>
    <submittedName>
        <fullName evidence="1">Uncharacterized protein</fullName>
    </submittedName>
</protein>
<name>A0A1B7X2K8_APHFL</name>